<dbReference type="Pfam" id="PF11984">
    <property type="entry name" value="DUF3485"/>
    <property type="match status" value="1"/>
</dbReference>
<organism evidence="3 4">
    <name type="scientific">Rubripirellula amarantea</name>
    <dbReference type="NCBI Taxonomy" id="2527999"/>
    <lineage>
        <taxon>Bacteria</taxon>
        <taxon>Pseudomonadati</taxon>
        <taxon>Planctomycetota</taxon>
        <taxon>Planctomycetia</taxon>
        <taxon>Pirellulales</taxon>
        <taxon>Pirellulaceae</taxon>
        <taxon>Rubripirellula</taxon>
    </lineage>
</organism>
<dbReference type="RefSeq" id="WP_146514692.1">
    <property type="nucleotide sequence ID" value="NZ_SJPI01000001.1"/>
</dbReference>
<dbReference type="Proteomes" id="UP000316598">
    <property type="component" value="Unassembled WGS sequence"/>
</dbReference>
<comment type="caution">
    <text evidence="3">The sequence shown here is derived from an EMBL/GenBank/DDBJ whole genome shotgun (WGS) entry which is preliminary data.</text>
</comment>
<evidence type="ECO:0000259" key="2">
    <source>
        <dbReference type="Pfam" id="PF11984"/>
    </source>
</evidence>
<reference evidence="3 4" key="1">
    <citation type="submission" date="2019-02" db="EMBL/GenBank/DDBJ databases">
        <title>Deep-cultivation of Planctomycetes and their phenomic and genomic characterization uncovers novel biology.</title>
        <authorList>
            <person name="Wiegand S."/>
            <person name="Jogler M."/>
            <person name="Boedeker C."/>
            <person name="Pinto D."/>
            <person name="Vollmers J."/>
            <person name="Rivas-Marin E."/>
            <person name="Kohn T."/>
            <person name="Peeters S.H."/>
            <person name="Heuer A."/>
            <person name="Rast P."/>
            <person name="Oberbeckmann S."/>
            <person name="Bunk B."/>
            <person name="Jeske O."/>
            <person name="Meyerdierks A."/>
            <person name="Storesund J.E."/>
            <person name="Kallscheuer N."/>
            <person name="Luecker S."/>
            <person name="Lage O.M."/>
            <person name="Pohl T."/>
            <person name="Merkel B.J."/>
            <person name="Hornburger P."/>
            <person name="Mueller R.-W."/>
            <person name="Bruemmer F."/>
            <person name="Labrenz M."/>
            <person name="Spormann A.M."/>
            <person name="Op Den Camp H."/>
            <person name="Overmann J."/>
            <person name="Amann R."/>
            <person name="Jetten M.S.M."/>
            <person name="Mascher T."/>
            <person name="Medema M.H."/>
            <person name="Devos D.P."/>
            <person name="Kaster A.-K."/>
            <person name="Ovreas L."/>
            <person name="Rohde M."/>
            <person name="Galperin M.Y."/>
            <person name="Jogler C."/>
        </authorList>
    </citation>
    <scope>NUCLEOTIDE SEQUENCE [LARGE SCALE GENOMIC DNA]</scope>
    <source>
        <strain evidence="3 4">Pla22</strain>
    </source>
</reference>
<dbReference type="OrthoDB" id="288208at2"/>
<dbReference type="AlphaFoldDB" id="A0A5C5WXT3"/>
<keyword evidence="4" id="KW-1185">Reference proteome</keyword>
<gene>
    <name evidence="3" type="ORF">Pla22_23320</name>
</gene>
<keyword evidence="1" id="KW-0472">Membrane</keyword>
<keyword evidence="1" id="KW-1133">Transmembrane helix</keyword>
<sequence>MNTDENNSPSQPSAHLSNRRIAGAVVLGLTLFSGVVHGFMDGRWSKAEDLNLIGDRLELIPDRCGDWTLKEDQSLNTKAAELLRCYGSSVRVYHNEKRDTDVNVAVLFGPRGPIAVHTPEVCYSSVGTKQANETTKKSISTKNAKHQLWSVQFSLAPDPKPALDVWYAWSDGGDWQARNHPRFWMTDTLYKIQVAGPVTSDSEQPCEDFLKAFLPHLEEIVQ</sequence>
<accession>A0A5C5WXT3</accession>
<protein>
    <recommendedName>
        <fullName evidence="2">Methanolan biosynthesis EpsI domain-containing protein</fullName>
    </recommendedName>
</protein>
<feature type="domain" description="Methanolan biosynthesis EpsI" evidence="2">
    <location>
        <begin position="26"/>
        <end position="177"/>
    </location>
</feature>
<evidence type="ECO:0000256" key="1">
    <source>
        <dbReference type="SAM" id="Phobius"/>
    </source>
</evidence>
<dbReference type="InterPro" id="IPR014263">
    <property type="entry name" value="Methanolan_biosynth_EpsI"/>
</dbReference>
<feature type="transmembrane region" description="Helical" evidence="1">
    <location>
        <begin position="20"/>
        <end position="40"/>
    </location>
</feature>
<keyword evidence="1" id="KW-0812">Transmembrane</keyword>
<evidence type="ECO:0000313" key="3">
    <source>
        <dbReference type="EMBL" id="TWT54682.1"/>
    </source>
</evidence>
<proteinExistence type="predicted"/>
<evidence type="ECO:0000313" key="4">
    <source>
        <dbReference type="Proteomes" id="UP000316598"/>
    </source>
</evidence>
<dbReference type="EMBL" id="SJPI01000001">
    <property type="protein sequence ID" value="TWT54682.1"/>
    <property type="molecule type" value="Genomic_DNA"/>
</dbReference>
<name>A0A5C5WXT3_9BACT</name>